<reference evidence="13" key="1">
    <citation type="submission" date="2021-03" db="EMBL/GenBank/DDBJ databases">
        <title>Whole genome shotgun sequence of Actinoplanes consettensis NBRC 14913.</title>
        <authorList>
            <person name="Komaki H."/>
            <person name="Tamura T."/>
        </authorList>
    </citation>
    <scope>NUCLEOTIDE SEQUENCE</scope>
    <source>
        <strain evidence="13">NBRC 14913</strain>
    </source>
</reference>
<dbReference type="AlphaFoldDB" id="A0A919SH90"/>
<evidence type="ECO:0000256" key="6">
    <source>
        <dbReference type="ARBA" id="ARBA00022832"/>
    </source>
</evidence>
<keyword evidence="7" id="KW-0443">Lipid metabolism</keyword>
<evidence type="ECO:0000256" key="5">
    <source>
        <dbReference type="ARBA" id="ARBA00022679"/>
    </source>
</evidence>
<sequence>MQPIPRAGILGTGSYVPEHEVTNEALVERVTDTTPEWISTKTLIEARRFAAPDEATSDLAAKAAGAALQSAGLSAADLDYLIVSTSTPDSPQPPTSSLVQHALGAHRAACFDINVVCAGFVFGLTLAQSLVAVRPGAKVLVVAADIYSRVLDFDDRRTAILFGDGAGAAVIGEVPEPYGLIDSELVTRGDAQDLIHIKAGGSRLPASSETVANGDHFFRMNGRGVRDFVIAGVPPVLADLLGRAGITPGQVDHFVPHQANGVMIQELVEAAGLSSARTHLVLERFGNTGSASAAVALDAAAREGALSDGELVLLAGFGGGMSVGAALLRWYARR</sequence>
<evidence type="ECO:0000256" key="8">
    <source>
        <dbReference type="ARBA" id="ARBA00023160"/>
    </source>
</evidence>
<keyword evidence="8" id="KW-0275">Fatty acid biosynthesis</keyword>
<keyword evidence="4" id="KW-0444">Lipid biosynthesis</keyword>
<comment type="pathway">
    <text evidence="1">Lipid metabolism.</text>
</comment>
<evidence type="ECO:0000256" key="10">
    <source>
        <dbReference type="SAM" id="Phobius"/>
    </source>
</evidence>
<dbReference type="Gene3D" id="3.40.47.10">
    <property type="match status" value="1"/>
</dbReference>
<keyword evidence="9" id="KW-0012">Acyltransferase</keyword>
<dbReference type="InterPro" id="IPR013747">
    <property type="entry name" value="ACP_syn_III_C"/>
</dbReference>
<feature type="domain" description="Beta-ketoacyl-[acyl-carrier-protein] synthase III N-terminal" evidence="12">
    <location>
        <begin position="111"/>
        <end position="189"/>
    </location>
</feature>
<dbReference type="CDD" id="cd00830">
    <property type="entry name" value="KAS_III"/>
    <property type="match status" value="1"/>
</dbReference>
<keyword evidence="6" id="KW-0276">Fatty acid metabolism</keyword>
<dbReference type="InterPro" id="IPR016039">
    <property type="entry name" value="Thiolase-like"/>
</dbReference>
<dbReference type="InterPro" id="IPR004655">
    <property type="entry name" value="FabH"/>
</dbReference>
<dbReference type="RefSeq" id="WP_203835421.1">
    <property type="nucleotide sequence ID" value="NZ_BAAATW010000003.1"/>
</dbReference>
<keyword evidence="10" id="KW-1133">Transmembrane helix</keyword>
<dbReference type="NCBIfam" id="NF006829">
    <property type="entry name" value="PRK09352.1"/>
    <property type="match status" value="1"/>
</dbReference>
<feature type="domain" description="Beta-ketoacyl-[acyl-carrier-protein] synthase III C-terminal" evidence="11">
    <location>
        <begin position="242"/>
        <end position="330"/>
    </location>
</feature>
<proteinExistence type="inferred from homology"/>
<dbReference type="GO" id="GO:0004315">
    <property type="term" value="F:3-oxoacyl-[acyl-carrier-protein] synthase activity"/>
    <property type="evidence" value="ECO:0007669"/>
    <property type="project" value="InterPro"/>
</dbReference>
<evidence type="ECO:0000256" key="7">
    <source>
        <dbReference type="ARBA" id="ARBA00023098"/>
    </source>
</evidence>
<keyword evidence="5" id="KW-0808">Transferase</keyword>
<protein>
    <submittedName>
        <fullName evidence="13">3-oxoacyl-[acyl-carrier-protein] synthase 3</fullName>
    </submittedName>
</protein>
<dbReference type="PANTHER" id="PTHR34069">
    <property type="entry name" value="3-OXOACYL-[ACYL-CARRIER-PROTEIN] SYNTHASE 3"/>
    <property type="match status" value="1"/>
</dbReference>
<dbReference type="EMBL" id="BOQP01000008">
    <property type="protein sequence ID" value="GIM70988.1"/>
    <property type="molecule type" value="Genomic_DNA"/>
</dbReference>
<evidence type="ECO:0000256" key="2">
    <source>
        <dbReference type="ARBA" id="ARBA00008642"/>
    </source>
</evidence>
<comment type="caution">
    <text evidence="13">The sequence shown here is derived from an EMBL/GenBank/DDBJ whole genome shotgun (WGS) entry which is preliminary data.</text>
</comment>
<dbReference type="Proteomes" id="UP000680865">
    <property type="component" value="Unassembled WGS sequence"/>
</dbReference>
<evidence type="ECO:0000256" key="1">
    <source>
        <dbReference type="ARBA" id="ARBA00005189"/>
    </source>
</evidence>
<evidence type="ECO:0000256" key="4">
    <source>
        <dbReference type="ARBA" id="ARBA00022516"/>
    </source>
</evidence>
<dbReference type="Pfam" id="PF08541">
    <property type="entry name" value="ACP_syn_III_C"/>
    <property type="match status" value="1"/>
</dbReference>
<dbReference type="GO" id="GO:0044550">
    <property type="term" value="P:secondary metabolite biosynthetic process"/>
    <property type="evidence" value="ECO:0007669"/>
    <property type="project" value="TreeGrafter"/>
</dbReference>
<keyword evidence="14" id="KW-1185">Reference proteome</keyword>
<dbReference type="SUPFAM" id="SSF53901">
    <property type="entry name" value="Thiolase-like"/>
    <property type="match status" value="1"/>
</dbReference>
<evidence type="ECO:0000256" key="3">
    <source>
        <dbReference type="ARBA" id="ARBA00022490"/>
    </source>
</evidence>
<evidence type="ECO:0000259" key="12">
    <source>
        <dbReference type="Pfam" id="PF08545"/>
    </source>
</evidence>
<comment type="similarity">
    <text evidence="2">Belongs to the thiolase-like superfamily. FabH family.</text>
</comment>
<organism evidence="13 14">
    <name type="scientific">Winogradskya consettensis</name>
    <dbReference type="NCBI Taxonomy" id="113560"/>
    <lineage>
        <taxon>Bacteria</taxon>
        <taxon>Bacillati</taxon>
        <taxon>Actinomycetota</taxon>
        <taxon>Actinomycetes</taxon>
        <taxon>Micromonosporales</taxon>
        <taxon>Micromonosporaceae</taxon>
        <taxon>Winogradskya</taxon>
    </lineage>
</organism>
<keyword evidence="10" id="KW-0812">Transmembrane</keyword>
<keyword evidence="10" id="KW-0472">Membrane</keyword>
<gene>
    <name evidence="13" type="primary">fabH-1</name>
    <name evidence="13" type="ORF">Aco04nite_23170</name>
</gene>
<dbReference type="GO" id="GO:0006633">
    <property type="term" value="P:fatty acid biosynthetic process"/>
    <property type="evidence" value="ECO:0007669"/>
    <property type="project" value="UniProtKB-KW"/>
</dbReference>
<dbReference type="NCBIfam" id="TIGR00747">
    <property type="entry name" value="fabH"/>
    <property type="match status" value="1"/>
</dbReference>
<evidence type="ECO:0000313" key="14">
    <source>
        <dbReference type="Proteomes" id="UP000680865"/>
    </source>
</evidence>
<dbReference type="InterPro" id="IPR013751">
    <property type="entry name" value="ACP_syn_III_N"/>
</dbReference>
<name>A0A919SH90_9ACTN</name>
<dbReference type="PANTHER" id="PTHR34069:SF2">
    <property type="entry name" value="BETA-KETOACYL-[ACYL-CARRIER-PROTEIN] SYNTHASE III"/>
    <property type="match status" value="1"/>
</dbReference>
<evidence type="ECO:0000259" key="11">
    <source>
        <dbReference type="Pfam" id="PF08541"/>
    </source>
</evidence>
<accession>A0A919SH90</accession>
<keyword evidence="3" id="KW-0963">Cytoplasm</keyword>
<feature type="transmembrane region" description="Helical" evidence="10">
    <location>
        <begin position="311"/>
        <end position="332"/>
    </location>
</feature>
<evidence type="ECO:0000256" key="9">
    <source>
        <dbReference type="ARBA" id="ARBA00023315"/>
    </source>
</evidence>
<dbReference type="Pfam" id="PF08545">
    <property type="entry name" value="ACP_syn_III"/>
    <property type="match status" value="1"/>
</dbReference>
<evidence type="ECO:0000313" key="13">
    <source>
        <dbReference type="EMBL" id="GIM70988.1"/>
    </source>
</evidence>